<dbReference type="AlphaFoldDB" id="A0A699X503"/>
<name>A0A699X503_TANCI</name>
<reference evidence="1" key="1">
    <citation type="journal article" date="2019" name="Sci. Rep.">
        <title>Draft genome of Tanacetum cinerariifolium, the natural source of mosquito coil.</title>
        <authorList>
            <person name="Yamashiro T."/>
            <person name="Shiraishi A."/>
            <person name="Satake H."/>
            <person name="Nakayama K."/>
        </authorList>
    </citation>
    <scope>NUCLEOTIDE SEQUENCE</scope>
</reference>
<organism evidence="1">
    <name type="scientific">Tanacetum cinerariifolium</name>
    <name type="common">Dalmatian daisy</name>
    <name type="synonym">Chrysanthemum cinerariifolium</name>
    <dbReference type="NCBI Taxonomy" id="118510"/>
    <lineage>
        <taxon>Eukaryota</taxon>
        <taxon>Viridiplantae</taxon>
        <taxon>Streptophyta</taxon>
        <taxon>Embryophyta</taxon>
        <taxon>Tracheophyta</taxon>
        <taxon>Spermatophyta</taxon>
        <taxon>Magnoliopsida</taxon>
        <taxon>eudicotyledons</taxon>
        <taxon>Gunneridae</taxon>
        <taxon>Pentapetalae</taxon>
        <taxon>asterids</taxon>
        <taxon>campanulids</taxon>
        <taxon>Asterales</taxon>
        <taxon>Asteraceae</taxon>
        <taxon>Asteroideae</taxon>
        <taxon>Anthemideae</taxon>
        <taxon>Anthemidinae</taxon>
        <taxon>Tanacetum</taxon>
    </lineage>
</organism>
<protein>
    <submittedName>
        <fullName evidence="1">Uncharacterized protein</fullName>
    </submittedName>
</protein>
<gene>
    <name evidence="1" type="ORF">Tci_924937</name>
</gene>
<proteinExistence type="predicted"/>
<evidence type="ECO:0000313" key="1">
    <source>
        <dbReference type="EMBL" id="GFD52968.1"/>
    </source>
</evidence>
<comment type="caution">
    <text evidence="1">The sequence shown here is derived from an EMBL/GenBank/DDBJ whole genome shotgun (WGS) entry which is preliminary data.</text>
</comment>
<accession>A0A699X503</accession>
<feature type="non-terminal residue" evidence="1">
    <location>
        <position position="79"/>
    </location>
</feature>
<dbReference type="EMBL" id="BKCJ011788482">
    <property type="protein sequence ID" value="GFD52968.1"/>
    <property type="molecule type" value="Genomic_DNA"/>
</dbReference>
<sequence>MRTASQMLAQLELSAVKRPKAEVAAIRAKIIASMQSLEEQSFLAEEQAPNFDAIIAKTGADRSNAEDLGQVLDDTPDAD</sequence>